<dbReference type="RefSeq" id="WP_010868230.1">
    <property type="nucleotide sequence ID" value="NC_000868.1"/>
</dbReference>
<dbReference type="InterPro" id="IPR004096">
    <property type="entry name" value="V4R"/>
</dbReference>
<dbReference type="PATRIC" id="fig|272844.11.peg.1169"/>
<dbReference type="InterPro" id="IPR024096">
    <property type="entry name" value="NO_sig/Golgi_transp_ligand-bd"/>
</dbReference>
<dbReference type="HOGENOM" id="CLU_688150_0_0_2"/>
<reference evidence="4" key="1">
    <citation type="submission" date="1999-07" db="EMBL/GenBank/DDBJ databases">
        <authorList>
            <person name="Genoscope"/>
        </authorList>
    </citation>
    <scope>NUCLEOTIDE SEQUENCE</scope>
    <source>
        <strain evidence="4">Orsay</strain>
    </source>
</reference>
<keyword evidence="1" id="KW-0547">Nucleotide-binding</keyword>
<dbReference type="PANTHER" id="PTHR43637">
    <property type="entry name" value="UPF0273 PROTEIN TM_0370"/>
    <property type="match status" value="1"/>
</dbReference>
<dbReference type="GO" id="GO:0005524">
    <property type="term" value="F:ATP binding"/>
    <property type="evidence" value="ECO:0007669"/>
    <property type="project" value="UniProtKB-KW"/>
</dbReference>
<evidence type="ECO:0000259" key="3">
    <source>
        <dbReference type="SMART" id="SM00989"/>
    </source>
</evidence>
<evidence type="ECO:0000313" key="6">
    <source>
        <dbReference type="Proteomes" id="UP000000810"/>
    </source>
</evidence>
<dbReference type="PANTHER" id="PTHR43637:SF1">
    <property type="entry name" value="UPF0273 PROTEIN TM_0370"/>
    <property type="match status" value="1"/>
</dbReference>
<reference evidence="4" key="3">
    <citation type="journal article" date="2001" name="Genome Res.">
        <title>Genome evolution at the genus level: comparison of three complete genomes of hyperthermophilic archaea.</title>
        <authorList>
            <person name="Lecompte O."/>
            <person name="Ripp R."/>
            <person name="Puzos-Barbe V."/>
            <person name="Duprat S."/>
            <person name="Heilig R."/>
            <person name="Dietrich J."/>
            <person name="Thierry J.C."/>
            <person name="Poch O."/>
        </authorList>
    </citation>
    <scope>NUCLEOTIDE SEQUENCE</scope>
    <source>
        <strain evidence="4">Orsay</strain>
    </source>
</reference>
<dbReference type="EMBL" id="HE613800">
    <property type="protein sequence ID" value="CCE70526.1"/>
    <property type="molecule type" value="Genomic_DNA"/>
</dbReference>
<dbReference type="KEGG" id="pab:PAB0737"/>
<keyword evidence="2" id="KW-0067">ATP-binding</keyword>
<proteinExistence type="predicted"/>
<evidence type="ECO:0000313" key="5">
    <source>
        <dbReference type="EMBL" id="CCE70526.1"/>
    </source>
</evidence>
<gene>
    <name evidence="4" type="ordered locus">PAB0737</name>
</gene>
<feature type="domain" description="4-vinyl reductase 4VR" evidence="3">
    <location>
        <begin position="330"/>
        <end position="392"/>
    </location>
</feature>
<accession>Q9UZN4</accession>
<dbReference type="Gene3D" id="3.40.50.300">
    <property type="entry name" value="P-loop containing nucleotide triphosphate hydrolases"/>
    <property type="match status" value="1"/>
</dbReference>
<dbReference type="STRING" id="272844.PAB0737"/>
<name>Q9UZN4_PYRAB</name>
<reference evidence="5 7" key="5">
    <citation type="journal article" date="2012" name="Curr. Microbiol.">
        <title>Re-annotation of two hyperthermophilic archaea Pyrococcus abyssi GE5 and Pyrococcus furiosus DSM 3638.</title>
        <authorList>
            <person name="Gao J."/>
            <person name="Wang J."/>
        </authorList>
    </citation>
    <scope>GENOME REANNOTATION</scope>
    <source>
        <strain evidence="5">GE5</strain>
        <strain evidence="7">GE5 / Orsay</strain>
    </source>
</reference>
<dbReference type="Proteomes" id="UP000009139">
    <property type="component" value="Chromosome"/>
</dbReference>
<dbReference type="InterPro" id="IPR027417">
    <property type="entry name" value="P-loop_NTPase"/>
</dbReference>
<dbReference type="Pfam" id="PF02830">
    <property type="entry name" value="V4R"/>
    <property type="match status" value="1"/>
</dbReference>
<keyword evidence="6" id="KW-1185">Reference proteome</keyword>
<dbReference type="SUPFAM" id="SSF52540">
    <property type="entry name" value="P-loop containing nucleoside triphosphate hydrolases"/>
    <property type="match status" value="1"/>
</dbReference>
<dbReference type="Proteomes" id="UP000000810">
    <property type="component" value="Chromosome"/>
</dbReference>
<dbReference type="eggNOG" id="arCOG01693">
    <property type="taxonomic scope" value="Archaea"/>
</dbReference>
<dbReference type="AlphaFoldDB" id="Q9UZN4"/>
<dbReference type="Gene3D" id="3.30.1380.20">
    <property type="entry name" value="Trafficking protein particle complex subunit 3"/>
    <property type="match status" value="1"/>
</dbReference>
<evidence type="ECO:0000313" key="4">
    <source>
        <dbReference type="EMBL" id="CAB50023.1"/>
    </source>
</evidence>
<reference evidence="4" key="2">
    <citation type="journal article" date="2000" name="J. Mol. Biol.">
        <title>Archaeal homologs of eukaryotic methylation guide small nucleolar RNAs: lessons from the Pyrococcus genomes.</title>
        <authorList>
            <person name="Gaspin C."/>
            <person name="Cavaille J."/>
            <person name="Erauso G."/>
        </authorList>
    </citation>
    <scope>NUCLEOTIDE SEQUENCE</scope>
    <source>
        <strain evidence="4">Orsay</strain>
    </source>
</reference>
<dbReference type="EMBL" id="AJ248286">
    <property type="protein sequence ID" value="CAB50023.1"/>
    <property type="molecule type" value="Genomic_DNA"/>
</dbReference>
<dbReference type="SUPFAM" id="SSF111126">
    <property type="entry name" value="Ligand-binding domain in the NO signalling and Golgi transport"/>
    <property type="match status" value="1"/>
</dbReference>
<dbReference type="InterPro" id="IPR014774">
    <property type="entry name" value="KaiC-like_dom"/>
</dbReference>
<sequence length="399" mass="45443">MKLKTNISTLDRALGGGFEKGCNIALVGGMDNDHIIFAHQLIEAFLSQGEKILLVELRQDPMSLVKWLNKHEINYEDYIKSGHLKILDGFSNLYSPTNVVGPNVLPNPMDLGITSAIIRDNVSKEPYDIVVFDDITTLYSLQTDYKAYIRVMIRLINSLKKFGVSTIIGVNADAFPIQDLSMILMPFEYLLEVKNGVIKINRSFSFIRVNEFQYIKTNKGILPIEDVLKSTDHIRESLILTKDGKLMIGGERIQLISEQSERSLIEFVYQFLGSKEGKEFLYNWGRYEIRDVDFSRKITTTEEIREILESMFETTKLMGGGILKIVEIDEDIIIVEGKNLFPKFENFPYPAHPHYAGSMSKLLEKATGELWEGEEIKCEAQGSDKCVFVLRRVSTEKTV</sequence>
<dbReference type="OrthoDB" id="371687at2157"/>
<dbReference type="Pfam" id="PF06745">
    <property type="entry name" value="ATPase"/>
    <property type="match status" value="1"/>
</dbReference>
<protein>
    <recommendedName>
        <fullName evidence="3">4-vinyl reductase 4VR domain-containing protein</fullName>
    </recommendedName>
</protein>
<evidence type="ECO:0000256" key="1">
    <source>
        <dbReference type="ARBA" id="ARBA00022741"/>
    </source>
</evidence>
<dbReference type="SMART" id="SM00989">
    <property type="entry name" value="V4R"/>
    <property type="match status" value="1"/>
</dbReference>
<evidence type="ECO:0000256" key="2">
    <source>
        <dbReference type="ARBA" id="ARBA00022840"/>
    </source>
</evidence>
<evidence type="ECO:0000313" key="7">
    <source>
        <dbReference type="Proteomes" id="UP000009139"/>
    </source>
</evidence>
<organism evidence="4 6">
    <name type="scientific">Pyrococcus abyssi (strain GE5 / Orsay)</name>
    <dbReference type="NCBI Taxonomy" id="272844"/>
    <lineage>
        <taxon>Archaea</taxon>
        <taxon>Methanobacteriati</taxon>
        <taxon>Methanobacteriota</taxon>
        <taxon>Thermococci</taxon>
        <taxon>Thermococcales</taxon>
        <taxon>Thermococcaceae</taxon>
        <taxon>Pyrococcus</taxon>
    </lineage>
</organism>
<dbReference type="PIR" id="B75090">
    <property type="entry name" value="B75090"/>
</dbReference>
<reference evidence="4 6" key="4">
    <citation type="journal article" date="2003" name="Mol. Microbiol.">
        <title>An integrated analysis of the genome of the hyperthermophilic archaeon Pyrococcus abyssi.</title>
        <authorList>
            <person name="Cohen G."/>
            <person name="Barbe V."/>
            <person name="Flament D."/>
            <person name="Galperin M."/>
            <person name="Heilig R."/>
            <person name="Ripp R."/>
            <person name="Lecompte O."/>
            <person name="Prieur D."/>
            <person name="Poch O."/>
            <person name="Quellerou J."/>
            <person name="Thierry J.C."/>
            <person name="Van der Oost J."/>
            <person name="Weissenbach J."/>
            <person name="Zivanovic Y."/>
            <person name="Forterre P."/>
        </authorList>
    </citation>
    <scope>NUCLEOTIDE SEQUENCE [LARGE SCALE GENOMIC DNA]</scope>
    <source>
        <strain evidence="6">GE5 / Orsay</strain>
        <strain evidence="4">Orsay</strain>
    </source>
</reference>